<evidence type="ECO:0000313" key="1">
    <source>
        <dbReference type="EMBL" id="AGR41117.1"/>
    </source>
</evidence>
<dbReference type="KEGG" id="stai:STAIW_v1c04750"/>
<dbReference type="HOGENOM" id="CLU_3358587_0_0_14"/>
<organism evidence="1 2">
    <name type="scientific">Spiroplasma taiwanense CT-1</name>
    <dbReference type="NCBI Taxonomy" id="1276220"/>
    <lineage>
        <taxon>Bacteria</taxon>
        <taxon>Bacillati</taxon>
        <taxon>Mycoplasmatota</taxon>
        <taxon>Mollicutes</taxon>
        <taxon>Entomoplasmatales</taxon>
        <taxon>Spiroplasmataceae</taxon>
        <taxon>Spiroplasma</taxon>
    </lineage>
</organism>
<keyword evidence="2" id="KW-1185">Reference proteome</keyword>
<dbReference type="Proteomes" id="UP000014984">
    <property type="component" value="Chromosome"/>
</dbReference>
<reference evidence="1 2" key="1">
    <citation type="journal article" date="2013" name="Genome Biol. Evol.">
        <title>Comparison of metabolic capacities and inference of gene content evolution in mosquito-associated Spiroplasma diminutum and S. taiwanense.</title>
        <authorList>
            <person name="Lo W.S."/>
            <person name="Ku C."/>
            <person name="Chen L.L."/>
            <person name="Chang T.H."/>
            <person name="Kuo C.H."/>
        </authorList>
    </citation>
    <scope>NUCLEOTIDE SEQUENCE [LARGE SCALE GENOMIC DNA]</scope>
    <source>
        <strain evidence="1">CT-1</strain>
    </source>
</reference>
<dbReference type="EMBL" id="CP005074">
    <property type="protein sequence ID" value="AGR41117.1"/>
    <property type="molecule type" value="Genomic_DNA"/>
</dbReference>
<proteinExistence type="predicted"/>
<dbReference type="AlphaFoldDB" id="S5LZI0"/>
<evidence type="ECO:0000313" key="2">
    <source>
        <dbReference type="Proteomes" id="UP000014984"/>
    </source>
</evidence>
<dbReference type="PATRIC" id="fig|1276220.3.peg.480"/>
<gene>
    <name evidence="1" type="ORF">STAIW_v1c04750</name>
</gene>
<protein>
    <submittedName>
        <fullName evidence="1">Uncharacterized protein</fullName>
    </submittedName>
</protein>
<accession>S5LZI0</accession>
<sequence length="36" mass="4494">MVKIKKKITKILKKYKIIEHETKKQHFKRKAWITNI</sequence>
<name>S5LZI0_9MOLU</name>